<accession>A0A2P2J3H6</accession>
<name>A0A2P2J3H6_RHIMU</name>
<protein>
    <submittedName>
        <fullName evidence="1">Uncharacterized protein</fullName>
    </submittedName>
</protein>
<reference evidence="1" key="1">
    <citation type="submission" date="2018-02" db="EMBL/GenBank/DDBJ databases">
        <title>Rhizophora mucronata_Transcriptome.</title>
        <authorList>
            <person name="Meera S.P."/>
            <person name="Sreeshan A."/>
            <person name="Augustine A."/>
        </authorList>
    </citation>
    <scope>NUCLEOTIDE SEQUENCE</scope>
    <source>
        <tissue evidence="1">Leaf</tissue>
    </source>
</reference>
<proteinExistence type="predicted"/>
<organism evidence="1">
    <name type="scientific">Rhizophora mucronata</name>
    <name type="common">Asiatic mangrove</name>
    <dbReference type="NCBI Taxonomy" id="61149"/>
    <lineage>
        <taxon>Eukaryota</taxon>
        <taxon>Viridiplantae</taxon>
        <taxon>Streptophyta</taxon>
        <taxon>Embryophyta</taxon>
        <taxon>Tracheophyta</taxon>
        <taxon>Spermatophyta</taxon>
        <taxon>Magnoliopsida</taxon>
        <taxon>eudicotyledons</taxon>
        <taxon>Gunneridae</taxon>
        <taxon>Pentapetalae</taxon>
        <taxon>rosids</taxon>
        <taxon>fabids</taxon>
        <taxon>Malpighiales</taxon>
        <taxon>Rhizophoraceae</taxon>
        <taxon>Rhizophora</taxon>
    </lineage>
</organism>
<dbReference type="EMBL" id="GGEC01007540">
    <property type="protein sequence ID" value="MBW88023.1"/>
    <property type="molecule type" value="Transcribed_RNA"/>
</dbReference>
<sequence>MWTFARGTCCLHWQLVQECQFVNWPRVHEEEYGVHCFPSSSRCCMEKAHPVVHGHRHDAVRQLCEECTESQ</sequence>
<evidence type="ECO:0000313" key="1">
    <source>
        <dbReference type="EMBL" id="MBW88023.1"/>
    </source>
</evidence>
<dbReference type="AlphaFoldDB" id="A0A2P2J3H6"/>